<dbReference type="CDD" id="cd01283">
    <property type="entry name" value="cytidine_deaminase"/>
    <property type="match status" value="1"/>
</dbReference>
<keyword evidence="1" id="KW-0378">Hydrolase</keyword>
<dbReference type="Proteomes" id="UP001596410">
    <property type="component" value="Unassembled WGS sequence"/>
</dbReference>
<dbReference type="EC" id="3.5.4.5" evidence="1"/>
<dbReference type="NCBIfam" id="NF006155">
    <property type="entry name" value="PRK08298.1"/>
    <property type="match status" value="1"/>
</dbReference>
<evidence type="ECO:0000313" key="1">
    <source>
        <dbReference type="EMBL" id="MFC7063828.1"/>
    </source>
</evidence>
<name>A0ABW2ENG8_9BACI</name>
<dbReference type="GO" id="GO:0004126">
    <property type="term" value="F:cytidine deaminase activity"/>
    <property type="evidence" value="ECO:0007669"/>
    <property type="project" value="UniProtKB-EC"/>
</dbReference>
<dbReference type="RefSeq" id="WP_204710175.1">
    <property type="nucleotide sequence ID" value="NZ_JBHSZV010000059.1"/>
</dbReference>
<dbReference type="SUPFAM" id="SSF53927">
    <property type="entry name" value="Cytidine deaminase-like"/>
    <property type="match status" value="1"/>
</dbReference>
<proteinExistence type="predicted"/>
<accession>A0ABW2ENG8</accession>
<evidence type="ECO:0000313" key="2">
    <source>
        <dbReference type="Proteomes" id="UP001596410"/>
    </source>
</evidence>
<dbReference type="Gene3D" id="3.40.140.10">
    <property type="entry name" value="Cytidine Deaminase, domain 2"/>
    <property type="match status" value="1"/>
</dbReference>
<reference evidence="2" key="1">
    <citation type="journal article" date="2019" name="Int. J. Syst. Evol. Microbiol.">
        <title>The Global Catalogue of Microorganisms (GCM) 10K type strain sequencing project: providing services to taxonomists for standard genome sequencing and annotation.</title>
        <authorList>
            <consortium name="The Broad Institute Genomics Platform"/>
            <consortium name="The Broad Institute Genome Sequencing Center for Infectious Disease"/>
            <person name="Wu L."/>
            <person name="Ma J."/>
        </authorList>
    </citation>
    <scope>NUCLEOTIDE SEQUENCE [LARGE SCALE GENOMIC DNA]</scope>
    <source>
        <strain evidence="2">CGMCC 4.1621</strain>
    </source>
</reference>
<sequence>MRIESKLYKEVIKLIEQRYPTGWGGAAAVALEDETVLTSVAPEVINDASNLCMETGSILEAHKLNKRVTHSLCVVRDDEYSQYKVLSPCGICQERLFYWGSDVKVAVSVKSEDIVFKRLAEVQPYHWSDAYDKEELFGE</sequence>
<dbReference type="InterPro" id="IPR016193">
    <property type="entry name" value="Cytidine_deaminase-like"/>
</dbReference>
<comment type="caution">
    <text evidence="1">The sequence shown here is derived from an EMBL/GenBank/DDBJ whole genome shotgun (WGS) entry which is preliminary data.</text>
</comment>
<protein>
    <submittedName>
        <fullName evidence="1">Cytidine deaminase</fullName>
        <ecNumber evidence="1">3.5.4.5</ecNumber>
    </submittedName>
</protein>
<organism evidence="1 2">
    <name type="scientific">Halobacillus seohaensis</name>
    <dbReference type="NCBI Taxonomy" id="447421"/>
    <lineage>
        <taxon>Bacteria</taxon>
        <taxon>Bacillati</taxon>
        <taxon>Bacillota</taxon>
        <taxon>Bacilli</taxon>
        <taxon>Bacillales</taxon>
        <taxon>Bacillaceae</taxon>
        <taxon>Halobacillus</taxon>
    </lineage>
</organism>
<gene>
    <name evidence="1" type="ORF">ACFQIC_18685</name>
</gene>
<dbReference type="EMBL" id="JBHSZV010000059">
    <property type="protein sequence ID" value="MFC7063828.1"/>
    <property type="molecule type" value="Genomic_DNA"/>
</dbReference>
<keyword evidence="2" id="KW-1185">Reference proteome</keyword>